<comment type="caution">
    <text evidence="2">The sequence shown here is derived from an EMBL/GenBank/DDBJ whole genome shotgun (WGS) entry which is preliminary data.</text>
</comment>
<evidence type="ECO:0000256" key="1">
    <source>
        <dbReference type="SAM" id="MobiDB-lite"/>
    </source>
</evidence>
<dbReference type="EMBL" id="JAEFCI010007371">
    <property type="protein sequence ID" value="KAG5459102.1"/>
    <property type="molecule type" value="Genomic_DNA"/>
</dbReference>
<feature type="compositionally biased region" description="Pro residues" evidence="1">
    <location>
        <begin position="87"/>
        <end position="97"/>
    </location>
</feature>
<reference evidence="2 3" key="1">
    <citation type="journal article" name="Sci. Rep.">
        <title>Genome-scale phylogenetic analyses confirm Olpidium as the closest living zoosporic fungus to the non-flagellated, terrestrial fungi.</title>
        <authorList>
            <person name="Chang Y."/>
            <person name="Rochon D."/>
            <person name="Sekimoto S."/>
            <person name="Wang Y."/>
            <person name="Chovatia M."/>
            <person name="Sandor L."/>
            <person name="Salamov A."/>
            <person name="Grigoriev I.V."/>
            <person name="Stajich J.E."/>
            <person name="Spatafora J.W."/>
        </authorList>
    </citation>
    <scope>NUCLEOTIDE SEQUENCE [LARGE SCALE GENOMIC DNA]</scope>
    <source>
        <strain evidence="2">S191</strain>
    </source>
</reference>
<sequence>MHSTGQPCVVSCLLVAWKAKSPLPYKSAGSVGEATSSFASTFSSPESLPLPPTPVPAGKMSRRPSLGKILRHIGEPSALGQSNAAPSPDPPALPEPGPLSLAIPGENRDMYPSPVVISAAPLTPTSPRALPTLGQNVKLYPSPPESFHIF</sequence>
<proteinExistence type="predicted"/>
<feature type="region of interest" description="Disordered" evidence="1">
    <location>
        <begin position="25"/>
        <end position="106"/>
    </location>
</feature>
<accession>A0A8H7ZTI8</accession>
<protein>
    <submittedName>
        <fullName evidence="2">Uncharacterized protein</fullName>
    </submittedName>
</protein>
<organism evidence="2 3">
    <name type="scientific">Olpidium bornovanus</name>
    <dbReference type="NCBI Taxonomy" id="278681"/>
    <lineage>
        <taxon>Eukaryota</taxon>
        <taxon>Fungi</taxon>
        <taxon>Fungi incertae sedis</taxon>
        <taxon>Olpidiomycota</taxon>
        <taxon>Olpidiomycotina</taxon>
        <taxon>Olpidiomycetes</taxon>
        <taxon>Olpidiales</taxon>
        <taxon>Olpidiaceae</taxon>
        <taxon>Olpidium</taxon>
    </lineage>
</organism>
<dbReference type="Proteomes" id="UP000673691">
    <property type="component" value="Unassembled WGS sequence"/>
</dbReference>
<name>A0A8H7ZTI8_9FUNG</name>
<gene>
    <name evidence="2" type="ORF">BJ554DRAFT_549</name>
</gene>
<dbReference type="AlphaFoldDB" id="A0A8H7ZTI8"/>
<keyword evidence="3" id="KW-1185">Reference proteome</keyword>
<evidence type="ECO:0000313" key="2">
    <source>
        <dbReference type="EMBL" id="KAG5459102.1"/>
    </source>
</evidence>
<evidence type="ECO:0000313" key="3">
    <source>
        <dbReference type="Proteomes" id="UP000673691"/>
    </source>
</evidence>
<feature type="compositionally biased region" description="Low complexity" evidence="1">
    <location>
        <begin position="34"/>
        <end position="47"/>
    </location>
</feature>